<feature type="region of interest" description="Disordered" evidence="1">
    <location>
        <begin position="304"/>
        <end position="349"/>
    </location>
</feature>
<feature type="compositionally biased region" description="Basic and acidic residues" evidence="1">
    <location>
        <begin position="308"/>
        <end position="317"/>
    </location>
</feature>
<organism evidence="3 4">
    <name type="scientific">Cladorrhinum samala</name>
    <dbReference type="NCBI Taxonomy" id="585594"/>
    <lineage>
        <taxon>Eukaryota</taxon>
        <taxon>Fungi</taxon>
        <taxon>Dikarya</taxon>
        <taxon>Ascomycota</taxon>
        <taxon>Pezizomycotina</taxon>
        <taxon>Sordariomycetes</taxon>
        <taxon>Sordariomycetidae</taxon>
        <taxon>Sordariales</taxon>
        <taxon>Podosporaceae</taxon>
        <taxon>Cladorrhinum</taxon>
    </lineage>
</organism>
<dbReference type="EMBL" id="MU864945">
    <property type="protein sequence ID" value="KAK4464726.1"/>
    <property type="molecule type" value="Genomic_DNA"/>
</dbReference>
<evidence type="ECO:0000313" key="3">
    <source>
        <dbReference type="EMBL" id="KAK4464726.1"/>
    </source>
</evidence>
<reference evidence="3" key="1">
    <citation type="journal article" date="2023" name="Mol. Phylogenet. Evol.">
        <title>Genome-scale phylogeny and comparative genomics of the fungal order Sordariales.</title>
        <authorList>
            <person name="Hensen N."/>
            <person name="Bonometti L."/>
            <person name="Westerberg I."/>
            <person name="Brannstrom I.O."/>
            <person name="Guillou S."/>
            <person name="Cros-Aarteil S."/>
            <person name="Calhoun S."/>
            <person name="Haridas S."/>
            <person name="Kuo A."/>
            <person name="Mondo S."/>
            <person name="Pangilinan J."/>
            <person name="Riley R."/>
            <person name="LaButti K."/>
            <person name="Andreopoulos B."/>
            <person name="Lipzen A."/>
            <person name="Chen C."/>
            <person name="Yan M."/>
            <person name="Daum C."/>
            <person name="Ng V."/>
            <person name="Clum A."/>
            <person name="Steindorff A."/>
            <person name="Ohm R.A."/>
            <person name="Martin F."/>
            <person name="Silar P."/>
            <person name="Natvig D.O."/>
            <person name="Lalanne C."/>
            <person name="Gautier V."/>
            <person name="Ament-Velasquez S.L."/>
            <person name="Kruys A."/>
            <person name="Hutchinson M.I."/>
            <person name="Powell A.J."/>
            <person name="Barry K."/>
            <person name="Miller A.N."/>
            <person name="Grigoriev I.V."/>
            <person name="Debuchy R."/>
            <person name="Gladieux P."/>
            <person name="Hiltunen Thoren M."/>
            <person name="Johannesson H."/>
        </authorList>
    </citation>
    <scope>NUCLEOTIDE SEQUENCE</scope>
    <source>
        <strain evidence="3">PSN324</strain>
    </source>
</reference>
<dbReference type="SMART" id="SM00128">
    <property type="entry name" value="IPPc"/>
    <property type="match status" value="1"/>
</dbReference>
<evidence type="ECO:0000256" key="1">
    <source>
        <dbReference type="SAM" id="MobiDB-lite"/>
    </source>
</evidence>
<evidence type="ECO:0000313" key="4">
    <source>
        <dbReference type="Proteomes" id="UP001321749"/>
    </source>
</evidence>
<protein>
    <submittedName>
        <fullName evidence="3">Inositol-1,4,5-trisphosphate 5-phosphatase 3</fullName>
    </submittedName>
</protein>
<dbReference type="Gene3D" id="2.60.40.10">
    <property type="entry name" value="Immunoglobulins"/>
    <property type="match status" value="1"/>
</dbReference>
<gene>
    <name evidence="3" type="ORF">QBC42DRAFT_196233</name>
</gene>
<comment type="caution">
    <text evidence="3">The sequence shown here is derived from an EMBL/GenBank/DDBJ whole genome shotgun (WGS) entry which is preliminary data.</text>
</comment>
<dbReference type="PANTHER" id="PTHR11200:SF300">
    <property type="entry name" value="TYPE II INOSITOL 1,4,5-TRISPHOSPHATE 5-PHOSPHATASE"/>
    <property type="match status" value="1"/>
</dbReference>
<feature type="compositionally biased region" description="Basic and acidic residues" evidence="1">
    <location>
        <begin position="486"/>
        <end position="495"/>
    </location>
</feature>
<feature type="region of interest" description="Disordered" evidence="1">
    <location>
        <begin position="1"/>
        <end position="27"/>
    </location>
</feature>
<dbReference type="InterPro" id="IPR036691">
    <property type="entry name" value="Endo/exonu/phosph_ase_sf"/>
</dbReference>
<accession>A0AAV9HVK4</accession>
<dbReference type="Gene3D" id="3.60.10.10">
    <property type="entry name" value="Endonuclease/exonuclease/phosphatase"/>
    <property type="match status" value="1"/>
</dbReference>
<dbReference type="PANTHER" id="PTHR11200">
    <property type="entry name" value="INOSITOL 5-PHOSPHATASE"/>
    <property type="match status" value="1"/>
</dbReference>
<reference evidence="3" key="2">
    <citation type="submission" date="2023-06" db="EMBL/GenBank/DDBJ databases">
        <authorList>
            <consortium name="Lawrence Berkeley National Laboratory"/>
            <person name="Mondo S.J."/>
            <person name="Hensen N."/>
            <person name="Bonometti L."/>
            <person name="Westerberg I."/>
            <person name="Brannstrom I.O."/>
            <person name="Guillou S."/>
            <person name="Cros-Aarteil S."/>
            <person name="Calhoun S."/>
            <person name="Haridas S."/>
            <person name="Kuo A."/>
            <person name="Pangilinan J."/>
            <person name="Riley R."/>
            <person name="Labutti K."/>
            <person name="Andreopoulos B."/>
            <person name="Lipzen A."/>
            <person name="Chen C."/>
            <person name="Yanf M."/>
            <person name="Daum C."/>
            <person name="Ng V."/>
            <person name="Clum A."/>
            <person name="Steindorff A."/>
            <person name="Ohm R."/>
            <person name="Martin F."/>
            <person name="Silar P."/>
            <person name="Natvig D."/>
            <person name="Lalanne C."/>
            <person name="Gautier V."/>
            <person name="Ament-Velasquez S.L."/>
            <person name="Kruys A."/>
            <person name="Hutchinson M.I."/>
            <person name="Powell A.J."/>
            <person name="Barry K."/>
            <person name="Miller A.N."/>
            <person name="Grigoriev I.V."/>
            <person name="Debuchy R."/>
            <person name="Gladieux P."/>
            <person name="Thoren M.H."/>
            <person name="Johannesson H."/>
        </authorList>
    </citation>
    <scope>NUCLEOTIDE SEQUENCE</scope>
    <source>
        <strain evidence="3">PSN324</strain>
    </source>
</reference>
<dbReference type="InterPro" id="IPR046985">
    <property type="entry name" value="IP5"/>
</dbReference>
<keyword evidence="4" id="KW-1185">Reference proteome</keyword>
<dbReference type="InterPro" id="IPR000300">
    <property type="entry name" value="IPPc"/>
</dbReference>
<feature type="domain" description="Inositol polyphosphate-related phosphatase" evidence="2">
    <location>
        <begin position="43"/>
        <end position="530"/>
    </location>
</feature>
<dbReference type="InterPro" id="IPR013783">
    <property type="entry name" value="Ig-like_fold"/>
</dbReference>
<sequence>MATTEFPRPASSASSEPVELASANPDSLHKVMHARRSEYVRQRRIRVKVGTWNVAACPGTDKDLARWFVDGEGLDTATKPAPASGGHDNIGLYVLGLQEVNQLTAPTQYLNKIFITDTSAEDKWKAALEAGLPEGYKFVAAETLGGLLVLVYASSEVFPIVSNVSTTTVSAGLLGGYIGNKGAVCCRIILGESTNLLFVNCHLASGVESSYVSQRIWQVEQIQEYARFDPIQIAGVEEDDKGKIGDEDFAFWFGDLNSRLDRLPGDEIRRLLMLHTRGEYDLSKKGLPREDSLEGEGVVVQMLPGSNDDAKETEPAKETGSGDSGADDDDSLSLPDPDEFPLDPSEDPASLQTTLQSLLPHDQLRQLMRGGKVFSDGWREGPIDFLPTYKYDVGTVALFDSSEKRRPPSWCDRILYRTRKYKEEFERKEIEKEKRRKKDEEMKAQGLEQAGEEEDVLFSYDPDNDGEEAASSAAKAYDEYDEDDDGNGRDGDEDSADRIRLDFYTSHQRITSSDHKPVSSVFTIDYDAVDLSLRAMVHGEVVRQLDRAENEGRPVVTIIVDYQSSQSQSRSSSDQLEVDFGDLRFGKRETCSMTLANTGGAPATFSFVEKPTADSLHNSQSVEWLTTKFVQSDAIGGTEPSKLGKEVTLEPGETVNAIIEAFIGDINQSRALNEGKATLDEVLVLRVREGRDHFIPVRAEWSPTCIGRSIKELLRVPELTGIRAHAKSLADKKGTLAAIPIDVNPCRNAPRELVALTQAIDMLADRVLADEQMLEECEIPSAPGWPFDEFTWQATDKETRSSQVADLIDALDQGQRILEYFPPETPSTQRLEAVAEVFILFLRGLTDGVVTVPLWDLIEQRSIPAILQGVTASESTNEADKGTILDVLQDYPEHHLSFLFVTTSLARTAAELAPVTKKDLEAIKNDANAEGGRGGFGATFRKSMSFRRGTASSGEAAAKAFIALNTRRAKEKKYAEVFGSVVCRRPNPERERDRKALEERQRALVELFIRKKGE</sequence>
<evidence type="ECO:0000259" key="2">
    <source>
        <dbReference type="SMART" id="SM00128"/>
    </source>
</evidence>
<name>A0AAV9HVK4_9PEZI</name>
<proteinExistence type="predicted"/>
<dbReference type="Proteomes" id="UP001321749">
    <property type="component" value="Unassembled WGS sequence"/>
</dbReference>
<feature type="compositionally biased region" description="Acidic residues" evidence="1">
    <location>
        <begin position="450"/>
        <end position="468"/>
    </location>
</feature>
<feature type="compositionally biased region" description="Acidic residues" evidence="1">
    <location>
        <begin position="325"/>
        <end position="346"/>
    </location>
</feature>
<dbReference type="GO" id="GO:0004439">
    <property type="term" value="F:phosphatidylinositol-4,5-bisphosphate 5-phosphatase activity"/>
    <property type="evidence" value="ECO:0007669"/>
    <property type="project" value="TreeGrafter"/>
</dbReference>
<dbReference type="InterPro" id="IPR048869">
    <property type="entry name" value="OCRL-1_2_ASH"/>
</dbReference>
<dbReference type="AlphaFoldDB" id="A0AAV9HVK4"/>
<dbReference type="SUPFAM" id="SSF56219">
    <property type="entry name" value="DNase I-like"/>
    <property type="match status" value="1"/>
</dbReference>
<dbReference type="Pfam" id="PF21310">
    <property type="entry name" value="OCRL-like_ASH"/>
    <property type="match status" value="1"/>
</dbReference>
<dbReference type="Pfam" id="PF22669">
    <property type="entry name" value="Exo_endo_phos2"/>
    <property type="match status" value="2"/>
</dbReference>
<dbReference type="GO" id="GO:0046856">
    <property type="term" value="P:phosphatidylinositol dephosphorylation"/>
    <property type="evidence" value="ECO:0007669"/>
    <property type="project" value="InterPro"/>
</dbReference>
<feature type="compositionally biased region" description="Basic and acidic residues" evidence="1">
    <location>
        <begin position="429"/>
        <end position="443"/>
    </location>
</feature>
<feature type="region of interest" description="Disordered" evidence="1">
    <location>
        <begin position="429"/>
        <end position="495"/>
    </location>
</feature>